<reference evidence="1 2" key="1">
    <citation type="journal article" date="2015" name="Genome Biol.">
        <title>Comparative genomics of Steinernema reveals deeply conserved gene regulatory networks.</title>
        <authorList>
            <person name="Dillman A.R."/>
            <person name="Macchietto M."/>
            <person name="Porter C.F."/>
            <person name="Rogers A."/>
            <person name="Williams B."/>
            <person name="Antoshechkin I."/>
            <person name="Lee M.M."/>
            <person name="Goodwin Z."/>
            <person name="Lu X."/>
            <person name="Lewis E.E."/>
            <person name="Goodrich-Blair H."/>
            <person name="Stock S.P."/>
            <person name="Adams B.J."/>
            <person name="Sternberg P.W."/>
            <person name="Mortazavi A."/>
        </authorList>
    </citation>
    <scope>NUCLEOTIDE SEQUENCE [LARGE SCALE GENOMIC DNA]</scope>
    <source>
        <strain evidence="1 2">ALL</strain>
    </source>
</reference>
<dbReference type="EMBL" id="AZBU02000001">
    <property type="protein sequence ID" value="TMS33260.1"/>
    <property type="molecule type" value="Genomic_DNA"/>
</dbReference>
<evidence type="ECO:0000313" key="1">
    <source>
        <dbReference type="EMBL" id="TMS33260.1"/>
    </source>
</evidence>
<organism evidence="1 2">
    <name type="scientific">Steinernema carpocapsae</name>
    <name type="common">Entomopathogenic nematode</name>
    <dbReference type="NCBI Taxonomy" id="34508"/>
    <lineage>
        <taxon>Eukaryota</taxon>
        <taxon>Metazoa</taxon>
        <taxon>Ecdysozoa</taxon>
        <taxon>Nematoda</taxon>
        <taxon>Chromadorea</taxon>
        <taxon>Rhabditida</taxon>
        <taxon>Tylenchina</taxon>
        <taxon>Panagrolaimomorpha</taxon>
        <taxon>Strongyloidoidea</taxon>
        <taxon>Steinernematidae</taxon>
        <taxon>Steinernema</taxon>
    </lineage>
</organism>
<accession>A0A4U8UJS6</accession>
<evidence type="ECO:0000313" key="2">
    <source>
        <dbReference type="Proteomes" id="UP000298663"/>
    </source>
</evidence>
<sequence length="130" mass="14551">MTNGAHLSIVKIDLRSRCEAKTKKTKDQFLREAAKVLVSRFVLCASCPHASRPIEELVISTLSIYCSEWAPFTQGLTIVIIGCRTLLCDKSFCFFDIQAAAGTDATRKNADRWPRIGPRRRRVHVVGAFP</sequence>
<proteinExistence type="predicted"/>
<reference evidence="1 2" key="2">
    <citation type="journal article" date="2019" name="G3 (Bethesda)">
        <title>Hybrid Assembly of the Genome of the Entomopathogenic Nematode Steinernema carpocapsae Identifies the X-Chromosome.</title>
        <authorList>
            <person name="Serra L."/>
            <person name="Macchietto M."/>
            <person name="Macias-Munoz A."/>
            <person name="McGill C.J."/>
            <person name="Rodriguez I.M."/>
            <person name="Rodriguez B."/>
            <person name="Murad R."/>
            <person name="Mortazavi A."/>
        </authorList>
    </citation>
    <scope>NUCLEOTIDE SEQUENCE [LARGE SCALE GENOMIC DNA]</scope>
    <source>
        <strain evidence="1 2">ALL</strain>
    </source>
</reference>
<protein>
    <submittedName>
        <fullName evidence="1">Uncharacterized protein</fullName>
    </submittedName>
</protein>
<name>A0A4U8UJS6_STECR</name>
<dbReference type="Proteomes" id="UP000298663">
    <property type="component" value="Unassembled WGS sequence"/>
</dbReference>
<keyword evidence="2" id="KW-1185">Reference proteome</keyword>
<comment type="caution">
    <text evidence="1">The sequence shown here is derived from an EMBL/GenBank/DDBJ whole genome shotgun (WGS) entry which is preliminary data.</text>
</comment>
<dbReference type="AlphaFoldDB" id="A0A4U8UJS6"/>
<gene>
    <name evidence="1" type="ORF">L596_001020</name>
</gene>